<sequence>MLGGEQRAGKPIAIRHSIHISCIGAPGDNMVLSTFPMVTACTLCCCCNVRNNFQCAVAVDDSSPTDAVATPAARCGAGGGVQGDHSSAVGLTIYTVRIRCHPCRCSNSSPGAIPVVVAAILLPFEGCCENQRFAGRTDAGAECSRIGGTVLGKHKDESCMNSIADGQLHRLVNIVRINMHPNIAYCRLSQADGLTCFEVRQ</sequence>
<accession>A0A3G6J686</accession>
<reference evidence="1 2" key="1">
    <citation type="submission" date="2018-11" db="EMBL/GenBank/DDBJ databases">
        <authorList>
            <person name="Kleinhagauer T."/>
            <person name="Glaeser S.P."/>
            <person name="Spergser J."/>
            <person name="Ruckert C."/>
            <person name="Kaempfer P."/>
            <person name="Busse H.-J."/>
        </authorList>
    </citation>
    <scope>NUCLEOTIDE SEQUENCE [LARGE SCALE GENOMIC DNA]</scope>
    <source>
        <strain evidence="1 2">200CH</strain>
    </source>
</reference>
<organism evidence="1 2">
    <name type="scientific">Corynebacterium choanae</name>
    <dbReference type="NCBI Taxonomy" id="1862358"/>
    <lineage>
        <taxon>Bacteria</taxon>
        <taxon>Bacillati</taxon>
        <taxon>Actinomycetota</taxon>
        <taxon>Actinomycetes</taxon>
        <taxon>Mycobacteriales</taxon>
        <taxon>Corynebacteriaceae</taxon>
        <taxon>Corynebacterium</taxon>
    </lineage>
</organism>
<gene>
    <name evidence="1" type="ORF">CCHOA_04370</name>
</gene>
<dbReference type="EMBL" id="CP033896">
    <property type="protein sequence ID" value="AZA13283.1"/>
    <property type="molecule type" value="Genomic_DNA"/>
</dbReference>
<name>A0A3G6J686_9CORY</name>
<proteinExistence type="predicted"/>
<keyword evidence="2" id="KW-1185">Reference proteome</keyword>
<protein>
    <submittedName>
        <fullName evidence="1">Uncharacterized protein</fullName>
    </submittedName>
</protein>
<dbReference type="AlphaFoldDB" id="A0A3G6J686"/>
<evidence type="ECO:0000313" key="1">
    <source>
        <dbReference type="EMBL" id="AZA13283.1"/>
    </source>
</evidence>
<evidence type="ECO:0000313" key="2">
    <source>
        <dbReference type="Proteomes" id="UP000269019"/>
    </source>
</evidence>
<dbReference type="KEGG" id="ccho:CCHOA_04370"/>
<dbReference type="Proteomes" id="UP000269019">
    <property type="component" value="Chromosome"/>
</dbReference>